<keyword evidence="4" id="KW-1185">Reference proteome</keyword>
<dbReference type="Pfam" id="PF13639">
    <property type="entry name" value="zf-RING_2"/>
    <property type="match status" value="1"/>
</dbReference>
<dbReference type="AlphaFoldDB" id="A0A914QCN0"/>
<evidence type="ECO:0000259" key="3">
    <source>
        <dbReference type="Pfam" id="PF13639"/>
    </source>
</evidence>
<organism evidence="4 5">
    <name type="scientific">Panagrolaimus davidi</name>
    <dbReference type="NCBI Taxonomy" id="227884"/>
    <lineage>
        <taxon>Eukaryota</taxon>
        <taxon>Metazoa</taxon>
        <taxon>Ecdysozoa</taxon>
        <taxon>Nematoda</taxon>
        <taxon>Chromadorea</taxon>
        <taxon>Rhabditida</taxon>
        <taxon>Tylenchina</taxon>
        <taxon>Panagrolaimomorpha</taxon>
        <taxon>Panagrolaimoidea</taxon>
        <taxon>Panagrolaimidae</taxon>
        <taxon>Panagrolaimus</taxon>
    </lineage>
</organism>
<dbReference type="Gene3D" id="3.30.40.10">
    <property type="entry name" value="Zinc/RING finger domain, C3HC4 (zinc finger)"/>
    <property type="match status" value="1"/>
</dbReference>
<dbReference type="GO" id="GO:0008270">
    <property type="term" value="F:zinc ion binding"/>
    <property type="evidence" value="ECO:0007669"/>
    <property type="project" value="UniProtKB-KW"/>
</dbReference>
<feature type="domain" description="RING-type" evidence="3">
    <location>
        <begin position="8"/>
        <end position="41"/>
    </location>
</feature>
<evidence type="ECO:0000313" key="4">
    <source>
        <dbReference type="Proteomes" id="UP000887578"/>
    </source>
</evidence>
<evidence type="ECO:0000313" key="5">
    <source>
        <dbReference type="WBParaSite" id="PDA_v2.g29028.t1"/>
    </source>
</evidence>
<name>A0A914QCN0_9BILA</name>
<dbReference type="InterPro" id="IPR013083">
    <property type="entry name" value="Znf_RING/FYVE/PHD"/>
</dbReference>
<dbReference type="CDD" id="cd16448">
    <property type="entry name" value="RING-H2"/>
    <property type="match status" value="1"/>
</dbReference>
<dbReference type="WBParaSite" id="PDA_v2.g29028.t1">
    <property type="protein sequence ID" value="PDA_v2.g29028.t1"/>
    <property type="gene ID" value="PDA_v2.g29028"/>
</dbReference>
<proteinExistence type="predicted"/>
<keyword evidence="1" id="KW-0863">Zinc-finger</keyword>
<dbReference type="Proteomes" id="UP000887578">
    <property type="component" value="Unplaced"/>
</dbReference>
<keyword evidence="2" id="KW-0862">Zinc</keyword>
<protein>
    <submittedName>
        <fullName evidence="5">Zinc finger C3HC4 RING-type domain-containing protein</fullName>
    </submittedName>
</protein>
<evidence type="ECO:0000256" key="2">
    <source>
        <dbReference type="ARBA" id="ARBA00022833"/>
    </source>
</evidence>
<keyword evidence="1" id="KW-0479">Metal-binding</keyword>
<dbReference type="SUPFAM" id="SSF57850">
    <property type="entry name" value="RING/U-box"/>
    <property type="match status" value="1"/>
</dbReference>
<reference evidence="5" key="1">
    <citation type="submission" date="2022-11" db="UniProtKB">
        <authorList>
            <consortium name="WormBaseParasite"/>
        </authorList>
    </citation>
    <scope>IDENTIFICATION</scope>
</reference>
<dbReference type="InterPro" id="IPR001841">
    <property type="entry name" value="Znf_RING"/>
</dbReference>
<sequence>MEPLTGICILCSKSQKIADSLLLKCGHLFHEKCIESWFEHEYEFRELSGDNFQLFKTFETMLFPIFEERNFSDENIKELSNIYENAISLSGLENGTRFFSSLP</sequence>
<evidence type="ECO:0000256" key="1">
    <source>
        <dbReference type="ARBA" id="ARBA00022771"/>
    </source>
</evidence>
<accession>A0A914QCN0</accession>